<dbReference type="Proteomes" id="UP000001194">
    <property type="component" value="Unassembled WGS sequence"/>
</dbReference>
<dbReference type="GeneID" id="6074588"/>
<dbReference type="HOGENOM" id="CLU_2688229_0_0_1"/>
<dbReference type="AlphaFoldDB" id="B0D552"/>
<dbReference type="InParanoid" id="B0D552"/>
<dbReference type="KEGG" id="lbc:LACBIDRAFT_317426"/>
<accession>B0D552</accession>
<dbReference type="EMBL" id="DS547097">
    <property type="protein sequence ID" value="EDR10678.1"/>
    <property type="molecule type" value="Genomic_DNA"/>
</dbReference>
<dbReference type="RefSeq" id="XP_001879128.1">
    <property type="nucleotide sequence ID" value="XM_001879093.1"/>
</dbReference>
<reference evidence="1 2" key="1">
    <citation type="journal article" date="2008" name="Nature">
        <title>The genome of Laccaria bicolor provides insights into mycorrhizal symbiosis.</title>
        <authorList>
            <person name="Martin F."/>
            <person name="Aerts A."/>
            <person name="Ahren D."/>
            <person name="Brun A."/>
            <person name="Danchin E.G.J."/>
            <person name="Duchaussoy F."/>
            <person name="Gibon J."/>
            <person name="Kohler A."/>
            <person name="Lindquist E."/>
            <person name="Pereda V."/>
            <person name="Salamov A."/>
            <person name="Shapiro H.J."/>
            <person name="Wuyts J."/>
            <person name="Blaudez D."/>
            <person name="Buee M."/>
            <person name="Brokstein P."/>
            <person name="Canbaeck B."/>
            <person name="Cohen D."/>
            <person name="Courty P.E."/>
            <person name="Coutinho P.M."/>
            <person name="Delaruelle C."/>
            <person name="Detter J.C."/>
            <person name="Deveau A."/>
            <person name="DiFazio S."/>
            <person name="Duplessis S."/>
            <person name="Fraissinet-Tachet L."/>
            <person name="Lucic E."/>
            <person name="Frey-Klett P."/>
            <person name="Fourrey C."/>
            <person name="Feussner I."/>
            <person name="Gay G."/>
            <person name="Grimwood J."/>
            <person name="Hoegger P.J."/>
            <person name="Jain P."/>
            <person name="Kilaru S."/>
            <person name="Labbe J."/>
            <person name="Lin Y.C."/>
            <person name="Legue V."/>
            <person name="Le Tacon F."/>
            <person name="Marmeisse R."/>
            <person name="Melayah D."/>
            <person name="Montanini B."/>
            <person name="Muratet M."/>
            <person name="Nehls U."/>
            <person name="Niculita-Hirzel H."/>
            <person name="Oudot-Le Secq M.P."/>
            <person name="Peter M."/>
            <person name="Quesneville H."/>
            <person name="Rajashekar B."/>
            <person name="Reich M."/>
            <person name="Rouhier N."/>
            <person name="Schmutz J."/>
            <person name="Yin T."/>
            <person name="Chalot M."/>
            <person name="Henrissat B."/>
            <person name="Kuees U."/>
            <person name="Lucas S."/>
            <person name="Van de Peer Y."/>
            <person name="Podila G.K."/>
            <person name="Polle A."/>
            <person name="Pukkila P.J."/>
            <person name="Richardson P.M."/>
            <person name="Rouze P."/>
            <person name="Sanders I.R."/>
            <person name="Stajich J.E."/>
            <person name="Tunlid A."/>
            <person name="Tuskan G."/>
            <person name="Grigoriev I.V."/>
        </authorList>
    </citation>
    <scope>NUCLEOTIDE SEQUENCE [LARGE SCALE GENOMIC DNA]</scope>
    <source>
        <strain evidence="2">S238N-H82 / ATCC MYA-4686</strain>
    </source>
</reference>
<gene>
    <name evidence="1" type="ORF">LACBIDRAFT_317426</name>
</gene>
<evidence type="ECO:0000313" key="2">
    <source>
        <dbReference type="Proteomes" id="UP000001194"/>
    </source>
</evidence>
<keyword evidence="2" id="KW-1185">Reference proteome</keyword>
<sequence length="74" mass="8129">MTPSSPVISASGCTILTGNDEVSLYLREELDTNAALAWWHRHQDQTTFPLLSQAALQHDIRLSTVPLCVHNSGI</sequence>
<organism evidence="2">
    <name type="scientific">Laccaria bicolor (strain S238N-H82 / ATCC MYA-4686)</name>
    <name type="common">Bicoloured deceiver</name>
    <name type="synonym">Laccaria laccata var. bicolor</name>
    <dbReference type="NCBI Taxonomy" id="486041"/>
    <lineage>
        <taxon>Eukaryota</taxon>
        <taxon>Fungi</taxon>
        <taxon>Dikarya</taxon>
        <taxon>Basidiomycota</taxon>
        <taxon>Agaricomycotina</taxon>
        <taxon>Agaricomycetes</taxon>
        <taxon>Agaricomycetidae</taxon>
        <taxon>Agaricales</taxon>
        <taxon>Agaricineae</taxon>
        <taxon>Hydnangiaceae</taxon>
        <taxon>Laccaria</taxon>
    </lineage>
</organism>
<evidence type="ECO:0000313" key="1">
    <source>
        <dbReference type="EMBL" id="EDR10678.1"/>
    </source>
</evidence>
<dbReference type="OrthoDB" id="3085229at2759"/>
<protein>
    <submittedName>
        <fullName evidence="1">Predicted protein</fullName>
    </submittedName>
</protein>
<proteinExistence type="predicted"/>
<name>B0D552_LACBS</name>